<dbReference type="Proteomes" id="UP001595962">
    <property type="component" value="Unassembled WGS sequence"/>
</dbReference>
<dbReference type="InterPro" id="IPR016032">
    <property type="entry name" value="Sig_transdc_resp-reg_C-effctor"/>
</dbReference>
<evidence type="ECO:0000256" key="2">
    <source>
        <dbReference type="PROSITE-ProRule" id="PRU01091"/>
    </source>
</evidence>
<feature type="DNA-binding region" description="OmpR/PhoB-type" evidence="2">
    <location>
        <begin position="2"/>
        <end position="99"/>
    </location>
</feature>
<dbReference type="Pfam" id="PF00486">
    <property type="entry name" value="Trans_reg_C"/>
    <property type="match status" value="1"/>
</dbReference>
<dbReference type="Gene3D" id="1.25.40.10">
    <property type="entry name" value="Tetratricopeptide repeat domain"/>
    <property type="match status" value="1"/>
</dbReference>
<dbReference type="Gene3D" id="1.10.10.10">
    <property type="entry name" value="Winged helix-like DNA-binding domain superfamily/Winged helix DNA-binding domain"/>
    <property type="match status" value="1"/>
</dbReference>
<dbReference type="RefSeq" id="WP_377334015.1">
    <property type="nucleotide sequence ID" value="NZ_JBHSGB010000010.1"/>
</dbReference>
<dbReference type="InterPro" id="IPR011990">
    <property type="entry name" value="TPR-like_helical_dom_sf"/>
</dbReference>
<dbReference type="SUPFAM" id="SSF52540">
    <property type="entry name" value="P-loop containing nucleoside triphosphate hydrolases"/>
    <property type="match status" value="1"/>
</dbReference>
<dbReference type="PANTHER" id="PTHR47691">
    <property type="entry name" value="REGULATOR-RELATED"/>
    <property type="match status" value="1"/>
</dbReference>
<organism evidence="4 5">
    <name type="scientific">Rheinheimera marina</name>
    <dbReference type="NCBI Taxonomy" id="1774958"/>
    <lineage>
        <taxon>Bacteria</taxon>
        <taxon>Pseudomonadati</taxon>
        <taxon>Pseudomonadota</taxon>
        <taxon>Gammaproteobacteria</taxon>
        <taxon>Chromatiales</taxon>
        <taxon>Chromatiaceae</taxon>
        <taxon>Rheinheimera</taxon>
    </lineage>
</organism>
<dbReference type="PROSITE" id="PS51755">
    <property type="entry name" value="OMPR_PHOB"/>
    <property type="match status" value="1"/>
</dbReference>
<dbReference type="InterPro" id="IPR027417">
    <property type="entry name" value="P-loop_NTPase"/>
</dbReference>
<keyword evidence="1 2" id="KW-0238">DNA-binding</keyword>
<dbReference type="SUPFAM" id="SSF48452">
    <property type="entry name" value="TPR-like"/>
    <property type="match status" value="1"/>
</dbReference>
<dbReference type="Gene3D" id="3.40.50.300">
    <property type="entry name" value="P-loop containing nucleotide triphosphate hydrolases"/>
    <property type="match status" value="1"/>
</dbReference>
<dbReference type="Pfam" id="PF20703">
    <property type="entry name" value="nSTAND1"/>
    <property type="match status" value="1"/>
</dbReference>
<feature type="domain" description="OmpR/PhoB-type" evidence="3">
    <location>
        <begin position="2"/>
        <end position="99"/>
    </location>
</feature>
<proteinExistence type="predicted"/>
<gene>
    <name evidence="4" type="ORF">ACFO3I_10895</name>
</gene>
<dbReference type="SMART" id="SM00862">
    <property type="entry name" value="Trans_reg_C"/>
    <property type="match status" value="1"/>
</dbReference>
<evidence type="ECO:0000313" key="4">
    <source>
        <dbReference type="EMBL" id="MFC4655519.1"/>
    </source>
</evidence>
<dbReference type="EMBL" id="JBHSGB010000010">
    <property type="protein sequence ID" value="MFC4655519.1"/>
    <property type="molecule type" value="Genomic_DNA"/>
</dbReference>
<sequence>MDTTFFFGDCQVDPKANTIRFGKQQIPVEPKAMDVLVFLCRHAGEVLSAEQITQHCWPDVTGDNPLHKTITALRKALGDSATNSVYIETIRKRGYRTLAPVRFPVGQLQLAPDNHWQQGSPFPGLQAFNASQAQVFFGRGKAIEAVLQAIARQVNLGRAFCLVLGPSGSGKSSLIQAGVLPNLQQETGYNGVRVLSASSLDLADVAPGRLLTELASVMLDWELDDKPVFVGESTDSLAEKLAFSSEQVLYRCQAALKPYQQHKSRLALFIDRLEVLLASPQFSADERQQLVNLLDQLAQSGAVLVLSACRNEFYPELATYPALMVDKQRGAHFDLAPPSTLELQQMIRQPALAAGLSWQTDPVSGIALDEQLCNEAADNPDGLPMLQYLLQQLYLQRSSDNQLLWAVYEQLGGIEGAIGQTAEQVLSELSSSQQAALPTVLSLLVTLRDDEQVVTSRSAPWSALQNTEQQQLVQALVNQRLLVSHLDDNNPSFSIAHEALLRRWPRASDWIAAHYQALAVKSRLVQQSKRWQQEQQQSAYLLAEGKPLQEAQWVQAQGSVLLEPDIRRYIQASASKANNKRWARRGLVLLLSLLTLVAVLMSLRSFQAEKDAQQKRLAAENLVGFMVGGFADKLRQIGRMDLLDGISNKALQYFTDFTSAGSGQYLSLESRLLHGQTLEAMGEVAYSRGKTDEATTALLAAREQLTAVLAQQPNNLSLLKTLGANAFWLGQMKYDVSDWAKTLPYFTLYHDYSARMYQLAPNDLDAIMEFSYATNSLGSVAMKQQQFDLAEAYFQQSLELKLKAQQLSPDHKTLVGDIADTRSWLAGASMAKGDLRNAITEHRYIQGEFEQRNNEAKVDPYVLERAFNSYEILSTIYTYQGLTKDAIELLYKAHELLGEALSQDPQNQGWQNDFFNQKIKLMVLNAGVNDLRINYTPELLKNELEMKRNKFSNERHYRRLKNSLLMESINYYFAKGLRQKGTELVPQAVAIYRQLYADDSENQGVAVALAEAELLAAFNYKQQQQLKQRQESCTRAKELLAPLQQKDKKPHLIQPYATALKCLNELDQHSDVQQLVQQSGLVLGEL</sequence>
<comment type="caution">
    <text evidence="4">The sequence shown here is derived from an EMBL/GenBank/DDBJ whole genome shotgun (WGS) entry which is preliminary data.</text>
</comment>
<dbReference type="PANTHER" id="PTHR47691:SF3">
    <property type="entry name" value="HTH-TYPE TRANSCRIPTIONAL REGULATOR RV0890C-RELATED"/>
    <property type="match status" value="1"/>
</dbReference>
<keyword evidence="5" id="KW-1185">Reference proteome</keyword>
<dbReference type="CDD" id="cd00383">
    <property type="entry name" value="trans_reg_C"/>
    <property type="match status" value="1"/>
</dbReference>
<evidence type="ECO:0000259" key="3">
    <source>
        <dbReference type="PROSITE" id="PS51755"/>
    </source>
</evidence>
<dbReference type="InterPro" id="IPR049052">
    <property type="entry name" value="nSTAND1"/>
</dbReference>
<reference evidence="5" key="1">
    <citation type="journal article" date="2019" name="Int. J. Syst. Evol. Microbiol.">
        <title>The Global Catalogue of Microorganisms (GCM) 10K type strain sequencing project: providing services to taxonomists for standard genome sequencing and annotation.</title>
        <authorList>
            <consortium name="The Broad Institute Genomics Platform"/>
            <consortium name="The Broad Institute Genome Sequencing Center for Infectious Disease"/>
            <person name="Wu L."/>
            <person name="Ma J."/>
        </authorList>
    </citation>
    <scope>NUCLEOTIDE SEQUENCE [LARGE SCALE GENOMIC DNA]</scope>
    <source>
        <strain evidence="5">DT28</strain>
    </source>
</reference>
<accession>A0ABV9JMS6</accession>
<dbReference type="InterPro" id="IPR001867">
    <property type="entry name" value="OmpR/PhoB-type_DNA-bd"/>
</dbReference>
<dbReference type="InterPro" id="IPR036388">
    <property type="entry name" value="WH-like_DNA-bd_sf"/>
</dbReference>
<evidence type="ECO:0000313" key="5">
    <source>
        <dbReference type="Proteomes" id="UP001595962"/>
    </source>
</evidence>
<name>A0ABV9JMS6_9GAMM</name>
<protein>
    <submittedName>
        <fullName evidence="4">Winged helix-turn-helix domain-containing protein</fullName>
    </submittedName>
</protein>
<evidence type="ECO:0000256" key="1">
    <source>
        <dbReference type="ARBA" id="ARBA00023125"/>
    </source>
</evidence>
<dbReference type="SUPFAM" id="SSF46894">
    <property type="entry name" value="C-terminal effector domain of the bipartite response regulators"/>
    <property type="match status" value="1"/>
</dbReference>